<proteinExistence type="predicted"/>
<reference evidence="2 3" key="1">
    <citation type="journal article" date="2014" name="Genome Announc.">
        <title>Draft genome sequences of eight enterohepatic helicobacter species isolated from both laboratory and wild rodents.</title>
        <authorList>
            <person name="Sheh A."/>
            <person name="Shen Z."/>
            <person name="Fox J.G."/>
        </authorList>
    </citation>
    <scope>NUCLEOTIDE SEQUENCE [LARGE SCALE GENOMIC DNA]</scope>
    <source>
        <strain evidence="2 3">MIT 09-6949</strain>
    </source>
</reference>
<feature type="transmembrane region" description="Helical" evidence="1">
    <location>
        <begin position="231"/>
        <end position="253"/>
    </location>
</feature>
<keyword evidence="1" id="KW-0812">Transmembrane</keyword>
<dbReference type="Proteomes" id="UP000029733">
    <property type="component" value="Unassembled WGS sequence"/>
</dbReference>
<evidence type="ECO:0000313" key="3">
    <source>
        <dbReference type="Proteomes" id="UP000029733"/>
    </source>
</evidence>
<keyword evidence="1" id="KW-1133">Transmembrane helix</keyword>
<keyword evidence="3" id="KW-1185">Reference proteome</keyword>
<feature type="transmembrane region" description="Helical" evidence="1">
    <location>
        <begin position="84"/>
        <end position="104"/>
    </location>
</feature>
<feature type="transmembrane region" description="Helical" evidence="1">
    <location>
        <begin position="259"/>
        <end position="277"/>
    </location>
</feature>
<evidence type="ECO:0000313" key="2">
    <source>
        <dbReference type="EMBL" id="TLD96944.1"/>
    </source>
</evidence>
<evidence type="ECO:0000256" key="1">
    <source>
        <dbReference type="SAM" id="Phobius"/>
    </source>
</evidence>
<organism evidence="2 3">
    <name type="scientific">Helicobacter jaachi</name>
    <dbReference type="NCBI Taxonomy" id="1677920"/>
    <lineage>
        <taxon>Bacteria</taxon>
        <taxon>Pseudomonadati</taxon>
        <taxon>Campylobacterota</taxon>
        <taxon>Epsilonproteobacteria</taxon>
        <taxon>Campylobacterales</taxon>
        <taxon>Helicobacteraceae</taxon>
        <taxon>Helicobacter</taxon>
    </lineage>
</organism>
<dbReference type="AlphaFoldDB" id="A0A4U8TB83"/>
<dbReference type="STRING" id="1677920.LS71_04285"/>
<dbReference type="OrthoDB" id="5322199at2"/>
<protein>
    <submittedName>
        <fullName evidence="2">Uncharacterized protein</fullName>
    </submittedName>
</protein>
<feature type="transmembrane region" description="Helical" evidence="1">
    <location>
        <begin position="53"/>
        <end position="72"/>
    </location>
</feature>
<comment type="caution">
    <text evidence="2">The sequence shown here is derived from an EMBL/GenBank/DDBJ whole genome shotgun (WGS) entry which is preliminary data.</text>
</comment>
<dbReference type="RefSeq" id="WP_034354133.1">
    <property type="nucleotide sequence ID" value="NZ_JRPR02000002.1"/>
</dbReference>
<gene>
    <name evidence="2" type="ORF">LS71_004965</name>
</gene>
<feature type="transmembrane region" description="Helical" evidence="1">
    <location>
        <begin position="177"/>
        <end position="194"/>
    </location>
</feature>
<keyword evidence="1" id="KW-0472">Membrane</keyword>
<feature type="transmembrane region" description="Helical" evidence="1">
    <location>
        <begin position="132"/>
        <end position="156"/>
    </location>
</feature>
<dbReference type="EMBL" id="JRPR02000002">
    <property type="protein sequence ID" value="TLD96944.1"/>
    <property type="molecule type" value="Genomic_DNA"/>
</dbReference>
<name>A0A4U8TB83_9HELI</name>
<sequence>MIKPTTRITVIFSLLFFSLFVFTNLTLFTSQFSNSFSHLFLIFIRENQFFDNLSVLFFFCGFLLSSAFVIISSWHKTSNTLQRIIMLTLSIIFIYLVILKTTHIPETEDIMDLFAIEGSIYHRDFFELITDYLGRIVFILGVYAFFVYIPLLFLIFGLRPNQDNQIGEMLYNMRPSMNIIIVVLFALCIQPYYYRDNLYAYLDIIALFGGVGLLIYVMFKHKELFGFYEYMNFALLILGIIICIICTSVLSISDNYFNARYAFLVFAFVGWCAEWMYNNIKPIED</sequence>
<feature type="transmembrane region" description="Helical" evidence="1">
    <location>
        <begin position="200"/>
        <end position="219"/>
    </location>
</feature>
<accession>A0A4U8TB83</accession>
<feature type="transmembrane region" description="Helical" evidence="1">
    <location>
        <begin position="12"/>
        <end position="33"/>
    </location>
</feature>